<dbReference type="PROSITE" id="PS50943">
    <property type="entry name" value="HTH_CROC1"/>
    <property type="match status" value="1"/>
</dbReference>
<dbReference type="SUPFAM" id="SSF47413">
    <property type="entry name" value="lambda repressor-like DNA-binding domains"/>
    <property type="match status" value="1"/>
</dbReference>
<comment type="caution">
    <text evidence="7">The sequence shown here is derived from an EMBL/GenBank/DDBJ whole genome shotgun (WGS) entry which is preliminary data.</text>
</comment>
<dbReference type="InterPro" id="IPR046335">
    <property type="entry name" value="LacI/GalR-like_sensor"/>
</dbReference>
<evidence type="ECO:0000313" key="8">
    <source>
        <dbReference type="Proteomes" id="UP000564644"/>
    </source>
</evidence>
<evidence type="ECO:0000313" key="7">
    <source>
        <dbReference type="EMBL" id="MBB6735090.1"/>
    </source>
</evidence>
<dbReference type="AlphaFoldDB" id="A0A7X0SUD9"/>
<evidence type="ECO:0000256" key="4">
    <source>
        <dbReference type="ARBA" id="ARBA00023163"/>
    </source>
</evidence>
<dbReference type="PROSITE" id="PS50932">
    <property type="entry name" value="HTH_LACI_2"/>
    <property type="match status" value="1"/>
</dbReference>
<dbReference type="CDD" id="cd01392">
    <property type="entry name" value="HTH_LacI"/>
    <property type="match status" value="1"/>
</dbReference>
<dbReference type="PRINTS" id="PR00036">
    <property type="entry name" value="HTHLACI"/>
</dbReference>
<dbReference type="Gene3D" id="3.40.50.2300">
    <property type="match status" value="2"/>
</dbReference>
<dbReference type="Proteomes" id="UP000564644">
    <property type="component" value="Unassembled WGS sequence"/>
</dbReference>
<evidence type="ECO:0000259" key="6">
    <source>
        <dbReference type="PROSITE" id="PS50943"/>
    </source>
</evidence>
<reference evidence="7 8" key="1">
    <citation type="submission" date="2020-08" db="EMBL/GenBank/DDBJ databases">
        <title>Cohnella phylogeny.</title>
        <authorList>
            <person name="Dunlap C."/>
        </authorList>
    </citation>
    <scope>NUCLEOTIDE SEQUENCE [LARGE SCALE GENOMIC DNA]</scope>
    <source>
        <strain evidence="7 8">CBP 2801</strain>
    </source>
</reference>
<dbReference type="Gene3D" id="1.10.260.40">
    <property type="entry name" value="lambda repressor-like DNA-binding domains"/>
    <property type="match status" value="1"/>
</dbReference>
<evidence type="ECO:0000256" key="2">
    <source>
        <dbReference type="ARBA" id="ARBA00023015"/>
    </source>
</evidence>
<dbReference type="SUPFAM" id="SSF53822">
    <property type="entry name" value="Periplasmic binding protein-like I"/>
    <property type="match status" value="1"/>
</dbReference>
<proteinExistence type="predicted"/>
<keyword evidence="8" id="KW-1185">Reference proteome</keyword>
<dbReference type="PROSITE" id="PS00356">
    <property type="entry name" value="HTH_LACI_1"/>
    <property type="match status" value="1"/>
</dbReference>
<feature type="domain" description="HTH lacI-type" evidence="5">
    <location>
        <begin position="3"/>
        <end position="57"/>
    </location>
</feature>
<dbReference type="CDD" id="cd06267">
    <property type="entry name" value="PBP1_LacI_sugar_binding-like"/>
    <property type="match status" value="1"/>
</dbReference>
<dbReference type="GO" id="GO:0003700">
    <property type="term" value="F:DNA-binding transcription factor activity"/>
    <property type="evidence" value="ECO:0007669"/>
    <property type="project" value="TreeGrafter"/>
</dbReference>
<dbReference type="InterPro" id="IPR028082">
    <property type="entry name" value="Peripla_BP_I"/>
</dbReference>
<dbReference type="Pfam" id="PF13377">
    <property type="entry name" value="Peripla_BP_3"/>
    <property type="match status" value="1"/>
</dbReference>
<evidence type="ECO:0000256" key="1">
    <source>
        <dbReference type="ARBA" id="ARBA00022491"/>
    </source>
</evidence>
<sequence length="336" mass="37284">MDSKLIDVAKRAGVSPATVSRVLNNSSLVNPKTAERVLQAIEELNYHPHAAAKHLRSQRTRTIGVIVQDINVAYFSEIIKGVQNTAYRLGYKVIICDSDNQPEKEREYLGLLMNRTVDTLILVAPSLSDETLTELADKEQAIGLIGRRIEHDHIVCCLTDNIGFSAEVIGHLFEEGHRRIAYINGYPEAVDSYERLEGYMKALKERMLPFLPELIENGNFNEQGGYEAMRRLLGKGVPFTAVYAANDEMALGAHKACLDAGIAIPREMALVGVDNNRITQYVIPSLSTVDQPKFALGATLTEKLIRQLEGEPADEERVTILESKLIVRASSSARRP</sequence>
<organism evidence="7 8">
    <name type="scientific">Cohnella zeiphila</name>
    <dbReference type="NCBI Taxonomy" id="2761120"/>
    <lineage>
        <taxon>Bacteria</taxon>
        <taxon>Bacillati</taxon>
        <taxon>Bacillota</taxon>
        <taxon>Bacilli</taxon>
        <taxon>Bacillales</taxon>
        <taxon>Paenibacillaceae</taxon>
        <taxon>Cohnella</taxon>
    </lineage>
</organism>
<dbReference type="Pfam" id="PF00356">
    <property type="entry name" value="LacI"/>
    <property type="match status" value="1"/>
</dbReference>
<keyword evidence="1" id="KW-0678">Repressor</keyword>
<dbReference type="InterPro" id="IPR000843">
    <property type="entry name" value="HTH_LacI"/>
</dbReference>
<dbReference type="PANTHER" id="PTHR30146:SF148">
    <property type="entry name" value="HTH-TYPE TRANSCRIPTIONAL REPRESSOR PURR-RELATED"/>
    <property type="match status" value="1"/>
</dbReference>
<dbReference type="InterPro" id="IPR001387">
    <property type="entry name" value="Cro/C1-type_HTH"/>
</dbReference>
<evidence type="ECO:0000256" key="3">
    <source>
        <dbReference type="ARBA" id="ARBA00023125"/>
    </source>
</evidence>
<dbReference type="PANTHER" id="PTHR30146">
    <property type="entry name" value="LACI-RELATED TRANSCRIPTIONAL REPRESSOR"/>
    <property type="match status" value="1"/>
</dbReference>
<keyword evidence="3 7" id="KW-0238">DNA-binding</keyword>
<keyword evidence="4" id="KW-0804">Transcription</keyword>
<name>A0A7X0SUD9_9BACL</name>
<accession>A0A7X0SUD9</accession>
<feature type="domain" description="HTH cro/C1-type" evidence="6">
    <location>
        <begin position="7"/>
        <end position="47"/>
    </location>
</feature>
<dbReference type="GO" id="GO:0000976">
    <property type="term" value="F:transcription cis-regulatory region binding"/>
    <property type="evidence" value="ECO:0007669"/>
    <property type="project" value="TreeGrafter"/>
</dbReference>
<gene>
    <name evidence="7" type="ORF">H7C18_29680</name>
</gene>
<dbReference type="InterPro" id="IPR010982">
    <property type="entry name" value="Lambda_DNA-bd_dom_sf"/>
</dbReference>
<protein>
    <submittedName>
        <fullName evidence="7">LacI family DNA-binding transcriptional regulator</fullName>
    </submittedName>
</protein>
<dbReference type="EMBL" id="JACJVO010000042">
    <property type="protein sequence ID" value="MBB6735090.1"/>
    <property type="molecule type" value="Genomic_DNA"/>
</dbReference>
<keyword evidence="2" id="KW-0805">Transcription regulation</keyword>
<dbReference type="RefSeq" id="WP_185132747.1">
    <property type="nucleotide sequence ID" value="NZ_JACJVO010000042.1"/>
</dbReference>
<dbReference type="SMART" id="SM00354">
    <property type="entry name" value="HTH_LACI"/>
    <property type="match status" value="1"/>
</dbReference>
<evidence type="ECO:0000259" key="5">
    <source>
        <dbReference type="PROSITE" id="PS50932"/>
    </source>
</evidence>